<accession>A0A1L7X0Y6</accession>
<dbReference type="EMBL" id="FJOG01000012">
    <property type="protein sequence ID" value="CZR58669.1"/>
    <property type="molecule type" value="Genomic_DNA"/>
</dbReference>
<dbReference type="OrthoDB" id="5952526at2759"/>
<evidence type="ECO:0000313" key="2">
    <source>
        <dbReference type="Proteomes" id="UP000184330"/>
    </source>
</evidence>
<dbReference type="AlphaFoldDB" id="A0A1L7X0Y6"/>
<dbReference type="Proteomes" id="UP000184330">
    <property type="component" value="Unassembled WGS sequence"/>
</dbReference>
<sequence length="256" mass="28726">MNLALKTCCPICSSTEKLSRCQGVGITPHPCCMCSFNIVLATRRMMLTLRFLGGREHQVAHRNEHKKACNAVKKAKYHLDVEEQELRSLPAGQWPSNVFEEEVGHFWGILETRDYMRARLGYIDALKQIKTTYAVQKAADNEETKNAMISSSGGLMIGQHTIGLGDMSLPYLDLKDEDVFEPVTPFIQKYYALCHAVAIVLIKIRLFLELRNIKDSEVVGKKNLTSGKKIPREILDNVKTSFSAIQLQKILGAGTL</sequence>
<protein>
    <submittedName>
        <fullName evidence="1">Uncharacterized protein</fullName>
    </submittedName>
</protein>
<gene>
    <name evidence="1" type="ORF">PAC_08561</name>
</gene>
<evidence type="ECO:0000313" key="1">
    <source>
        <dbReference type="EMBL" id="CZR58669.1"/>
    </source>
</evidence>
<organism evidence="1 2">
    <name type="scientific">Phialocephala subalpina</name>
    <dbReference type="NCBI Taxonomy" id="576137"/>
    <lineage>
        <taxon>Eukaryota</taxon>
        <taxon>Fungi</taxon>
        <taxon>Dikarya</taxon>
        <taxon>Ascomycota</taxon>
        <taxon>Pezizomycotina</taxon>
        <taxon>Leotiomycetes</taxon>
        <taxon>Helotiales</taxon>
        <taxon>Mollisiaceae</taxon>
        <taxon>Phialocephala</taxon>
        <taxon>Phialocephala fortinii species complex</taxon>
    </lineage>
</organism>
<reference evidence="1 2" key="1">
    <citation type="submission" date="2016-03" db="EMBL/GenBank/DDBJ databases">
        <authorList>
            <person name="Ploux O."/>
        </authorList>
    </citation>
    <scope>NUCLEOTIDE SEQUENCE [LARGE SCALE GENOMIC DNA]</scope>
    <source>
        <strain evidence="1 2">UAMH 11012</strain>
    </source>
</reference>
<keyword evidence="2" id="KW-1185">Reference proteome</keyword>
<name>A0A1L7X0Y6_9HELO</name>
<proteinExistence type="predicted"/>